<sequence>MSKSENDFPNYYDGSSNVEFSQEITEGPDVHLKEAPAQDEEWRRYISANPYGMHGHL</sequence>
<evidence type="ECO:0000313" key="2">
    <source>
        <dbReference type="Proteomes" id="UP000450917"/>
    </source>
</evidence>
<accession>A0A7X3CRZ8</accession>
<protein>
    <submittedName>
        <fullName evidence="1">Uncharacterized protein</fullName>
    </submittedName>
</protein>
<dbReference type="RefSeq" id="WP_155614241.1">
    <property type="nucleotide sequence ID" value="NZ_JBDLZV010000001.1"/>
</dbReference>
<reference evidence="1 2" key="1">
    <citation type="submission" date="2019-11" db="EMBL/GenBank/DDBJ databases">
        <title>Draft genome sequences of five Paenibacillus species of dairy origin.</title>
        <authorList>
            <person name="Olajide A.M."/>
            <person name="Chen S."/>
            <person name="Lapointe G."/>
        </authorList>
    </citation>
    <scope>NUCLEOTIDE SEQUENCE [LARGE SCALE GENOMIC DNA]</scope>
    <source>
        <strain evidence="1 2">2CS3</strain>
    </source>
</reference>
<dbReference type="EMBL" id="WNZX01000003">
    <property type="protein sequence ID" value="MUG70241.1"/>
    <property type="molecule type" value="Genomic_DNA"/>
</dbReference>
<comment type="caution">
    <text evidence="1">The sequence shown here is derived from an EMBL/GenBank/DDBJ whole genome shotgun (WGS) entry which is preliminary data.</text>
</comment>
<evidence type="ECO:0000313" key="1">
    <source>
        <dbReference type="EMBL" id="MUG70241.1"/>
    </source>
</evidence>
<proteinExistence type="predicted"/>
<keyword evidence="2" id="KW-1185">Reference proteome</keyword>
<dbReference type="AlphaFoldDB" id="A0A7X3CRZ8"/>
<dbReference type="Proteomes" id="UP000450917">
    <property type="component" value="Unassembled WGS sequence"/>
</dbReference>
<name>A0A7X3CRZ8_9BACL</name>
<organism evidence="1 2">
    <name type="scientific">Paenibacillus validus</name>
    <dbReference type="NCBI Taxonomy" id="44253"/>
    <lineage>
        <taxon>Bacteria</taxon>
        <taxon>Bacillati</taxon>
        <taxon>Bacillota</taxon>
        <taxon>Bacilli</taxon>
        <taxon>Bacillales</taxon>
        <taxon>Paenibacillaceae</taxon>
        <taxon>Paenibacillus</taxon>
    </lineage>
</organism>
<gene>
    <name evidence="1" type="ORF">GNP93_06060</name>
</gene>